<dbReference type="SUPFAM" id="SSF52141">
    <property type="entry name" value="Uracil-DNA glycosylase-like"/>
    <property type="match status" value="1"/>
</dbReference>
<reference evidence="3" key="1">
    <citation type="submission" date="2013-08" db="EMBL/GenBank/DDBJ databases">
        <authorList>
            <person name="Mendez C."/>
            <person name="Richter M."/>
            <person name="Ferrer M."/>
            <person name="Sanchez J."/>
        </authorList>
    </citation>
    <scope>NUCLEOTIDE SEQUENCE</scope>
</reference>
<sequence length="331" mass="36529">PRIALPHRIPLLAYIGVDILDTTEGRLRVASGEGLDETLGVRSLKGEPSPGSSGTVDPLAMLRAAYGSALARTRGALGAGLLRELVEARLVTEPTLGEMLRYADRHLAPFFEERTPVIGDRSHGYVISESHRRPEMARFRTRLRERYRPPPSKELLLLVPCSRTKPYRLSPSHRRLAAALEGVQPAERIHWVSVSSPIGLVPAELEDVYPARHYDIPVTGEWLESERRFVQEGFDHLVATGRYRACVAHLDPAEYGFLATDRPGAPPIEWTVADGRTTSPESLRALRSAVERALEGISPVPRGPLTVVREGLHEIAAIQFGRSAADRLFSV</sequence>
<keyword evidence="1" id="KW-0819">tRNA processing</keyword>
<dbReference type="InterPro" id="IPR036895">
    <property type="entry name" value="Uracil-DNA_glycosylase-like_sf"/>
</dbReference>
<evidence type="ECO:0000259" key="2">
    <source>
        <dbReference type="Pfam" id="PF17884"/>
    </source>
</evidence>
<dbReference type="GO" id="GO:0008033">
    <property type="term" value="P:tRNA processing"/>
    <property type="evidence" value="ECO:0007669"/>
    <property type="project" value="UniProtKB-KW"/>
</dbReference>
<feature type="non-terminal residue" evidence="3">
    <location>
        <position position="1"/>
    </location>
</feature>
<dbReference type="Pfam" id="PF17884">
    <property type="entry name" value="DUF5591"/>
    <property type="match status" value="1"/>
</dbReference>
<dbReference type="Gene3D" id="3.40.50.10630">
    <property type="entry name" value="Uracil-DNA glycosylase-like"/>
    <property type="match status" value="1"/>
</dbReference>
<reference evidence="3" key="2">
    <citation type="journal article" date="2014" name="ISME J.">
        <title>Microbial stratification in low pH oxic and suboxic macroscopic growths along an acid mine drainage.</title>
        <authorList>
            <person name="Mendez-Garcia C."/>
            <person name="Mesa V."/>
            <person name="Sprenger R.R."/>
            <person name="Richter M."/>
            <person name="Diez M.S."/>
            <person name="Solano J."/>
            <person name="Bargiela R."/>
            <person name="Golyshina O.V."/>
            <person name="Manteca A."/>
            <person name="Ramos J.L."/>
            <person name="Gallego J.R."/>
            <person name="Llorente I."/>
            <person name="Martins Dos Santos V.A."/>
            <person name="Jensen O.N."/>
            <person name="Pelaez A.I."/>
            <person name="Sanchez J."/>
            <person name="Ferrer M."/>
        </authorList>
    </citation>
    <scope>NUCLEOTIDE SEQUENCE</scope>
</reference>
<feature type="domain" description="DUF5591" evidence="2">
    <location>
        <begin position="137"/>
        <end position="289"/>
    </location>
</feature>
<dbReference type="GO" id="GO:0016740">
    <property type="term" value="F:transferase activity"/>
    <property type="evidence" value="ECO:0007669"/>
    <property type="project" value="UniProtKB-KW"/>
</dbReference>
<proteinExistence type="predicted"/>
<dbReference type="InterPro" id="IPR040777">
    <property type="entry name" value="DUF5591"/>
</dbReference>
<dbReference type="AlphaFoldDB" id="T0Y5A7"/>
<dbReference type="EMBL" id="AUZZ01011194">
    <property type="protein sequence ID" value="EQD27072.1"/>
    <property type="molecule type" value="Genomic_DNA"/>
</dbReference>
<name>T0Y5A7_9ZZZZ</name>
<evidence type="ECO:0000313" key="3">
    <source>
        <dbReference type="EMBL" id="EQD27072.1"/>
    </source>
</evidence>
<gene>
    <name evidence="3" type="ORF">B2A_15378</name>
</gene>
<organism evidence="3">
    <name type="scientific">mine drainage metagenome</name>
    <dbReference type="NCBI Taxonomy" id="410659"/>
    <lineage>
        <taxon>unclassified sequences</taxon>
        <taxon>metagenomes</taxon>
        <taxon>ecological metagenomes</taxon>
    </lineage>
</organism>
<comment type="caution">
    <text evidence="3">The sequence shown here is derived from an EMBL/GenBank/DDBJ whole genome shotgun (WGS) entry which is preliminary data.</text>
</comment>
<feature type="non-terminal residue" evidence="3">
    <location>
        <position position="331"/>
    </location>
</feature>
<protein>
    <submittedName>
        <fullName evidence="3">Archaeosine tRNA-ribosyltransferase</fullName>
    </submittedName>
</protein>
<evidence type="ECO:0000256" key="1">
    <source>
        <dbReference type="ARBA" id="ARBA00022694"/>
    </source>
</evidence>
<accession>T0Y5A7</accession>
<keyword evidence="3" id="KW-0808">Transferase</keyword>